<comment type="caution">
    <text evidence="1">The sequence shown here is derived from an EMBL/GenBank/DDBJ whole genome shotgun (WGS) entry which is preliminary data.</text>
</comment>
<evidence type="ECO:0000313" key="2">
    <source>
        <dbReference type="Proteomes" id="UP001176521"/>
    </source>
</evidence>
<organism evidence="1 2">
    <name type="scientific">Tilletia horrida</name>
    <dbReference type="NCBI Taxonomy" id="155126"/>
    <lineage>
        <taxon>Eukaryota</taxon>
        <taxon>Fungi</taxon>
        <taxon>Dikarya</taxon>
        <taxon>Basidiomycota</taxon>
        <taxon>Ustilaginomycotina</taxon>
        <taxon>Exobasidiomycetes</taxon>
        <taxon>Tilletiales</taxon>
        <taxon>Tilletiaceae</taxon>
        <taxon>Tilletia</taxon>
    </lineage>
</organism>
<sequence>MLVRDSTSGRRDIGTEGVWERSAASIGMASVGWNAIYNLDAESTSIEEEVANATSPEPDKE</sequence>
<evidence type="ECO:0000313" key="1">
    <source>
        <dbReference type="EMBL" id="KAK0527924.1"/>
    </source>
</evidence>
<protein>
    <submittedName>
        <fullName evidence="1">Uncharacterized protein</fullName>
    </submittedName>
</protein>
<dbReference type="AlphaFoldDB" id="A0AAN6JQ14"/>
<gene>
    <name evidence="1" type="ORF">OC842_004710</name>
</gene>
<dbReference type="EMBL" id="JAPDMQ010000292">
    <property type="protein sequence ID" value="KAK0527924.1"/>
    <property type="molecule type" value="Genomic_DNA"/>
</dbReference>
<proteinExistence type="predicted"/>
<accession>A0AAN6JQ14</accession>
<keyword evidence="2" id="KW-1185">Reference proteome</keyword>
<dbReference type="Proteomes" id="UP001176521">
    <property type="component" value="Unassembled WGS sequence"/>
</dbReference>
<name>A0AAN6JQ14_9BASI</name>
<reference evidence="1" key="1">
    <citation type="journal article" date="2023" name="PhytoFront">
        <title>Draft Genome Resources of Seven Strains of Tilletia horrida, Causal Agent of Kernel Smut of Rice.</title>
        <authorList>
            <person name="Khanal S."/>
            <person name="Antony Babu S."/>
            <person name="Zhou X.G."/>
        </authorList>
    </citation>
    <scope>NUCLEOTIDE SEQUENCE</scope>
    <source>
        <strain evidence="1">TX3</strain>
    </source>
</reference>